<dbReference type="Proteomes" id="UP000499080">
    <property type="component" value="Unassembled WGS sequence"/>
</dbReference>
<reference evidence="1 2" key="1">
    <citation type="journal article" date="2019" name="Sci. Rep.">
        <title>Orb-weaving spider Araneus ventricosus genome elucidates the spidroin gene catalogue.</title>
        <authorList>
            <person name="Kono N."/>
            <person name="Nakamura H."/>
            <person name="Ohtoshi R."/>
            <person name="Moran D.A.P."/>
            <person name="Shinohara A."/>
            <person name="Yoshida Y."/>
            <person name="Fujiwara M."/>
            <person name="Mori M."/>
            <person name="Tomita M."/>
            <person name="Arakawa K."/>
        </authorList>
    </citation>
    <scope>NUCLEOTIDE SEQUENCE [LARGE SCALE GENOMIC DNA]</scope>
</reference>
<accession>A0A4Y2D6N7</accession>
<evidence type="ECO:0000313" key="1">
    <source>
        <dbReference type="EMBL" id="GBM12373.1"/>
    </source>
</evidence>
<dbReference type="EMBL" id="BGPR01000313">
    <property type="protein sequence ID" value="GBM12373.1"/>
    <property type="molecule type" value="Genomic_DNA"/>
</dbReference>
<protein>
    <submittedName>
        <fullName evidence="1">Uncharacterized protein</fullName>
    </submittedName>
</protein>
<dbReference type="AlphaFoldDB" id="A0A4Y2D6N7"/>
<comment type="caution">
    <text evidence="1">The sequence shown here is derived from an EMBL/GenBank/DDBJ whole genome shotgun (WGS) entry which is preliminary data.</text>
</comment>
<evidence type="ECO:0000313" key="2">
    <source>
        <dbReference type="Proteomes" id="UP000499080"/>
    </source>
</evidence>
<keyword evidence="2" id="KW-1185">Reference proteome</keyword>
<proteinExistence type="predicted"/>
<sequence length="86" mass="10093">MKKKLLSKRSWDFFLRYWSLDAESSLNKSQIGQSVLLPRKWFRRDLDFSCGFIRIEDGHVPYDKTGILSQCLNLELEKPSNRLKGG</sequence>
<gene>
    <name evidence="1" type="ORF">AVEN_211559_1</name>
</gene>
<organism evidence="1 2">
    <name type="scientific">Araneus ventricosus</name>
    <name type="common">Orbweaver spider</name>
    <name type="synonym">Epeira ventricosa</name>
    <dbReference type="NCBI Taxonomy" id="182803"/>
    <lineage>
        <taxon>Eukaryota</taxon>
        <taxon>Metazoa</taxon>
        <taxon>Ecdysozoa</taxon>
        <taxon>Arthropoda</taxon>
        <taxon>Chelicerata</taxon>
        <taxon>Arachnida</taxon>
        <taxon>Araneae</taxon>
        <taxon>Araneomorphae</taxon>
        <taxon>Entelegynae</taxon>
        <taxon>Araneoidea</taxon>
        <taxon>Araneidae</taxon>
        <taxon>Araneus</taxon>
    </lineage>
</organism>
<name>A0A4Y2D6N7_ARAVE</name>